<reference evidence="12" key="1">
    <citation type="submission" date="2022-11" db="UniProtKB">
        <authorList>
            <consortium name="WormBaseParasite"/>
        </authorList>
    </citation>
    <scope>IDENTIFICATION</scope>
</reference>
<keyword evidence="3" id="KW-1003">Cell membrane</keyword>
<evidence type="ECO:0000256" key="4">
    <source>
        <dbReference type="ARBA" id="ARBA00022692"/>
    </source>
</evidence>
<dbReference type="WBParaSite" id="scf7180000422122.g8344">
    <property type="protein sequence ID" value="scf7180000422122.g8344"/>
    <property type="gene ID" value="scf7180000422122.g8344"/>
</dbReference>
<feature type="transmembrane region" description="Helical" evidence="9">
    <location>
        <begin position="718"/>
        <end position="741"/>
    </location>
</feature>
<dbReference type="SMART" id="SM00241">
    <property type="entry name" value="ZP"/>
    <property type="match status" value="1"/>
</dbReference>
<protein>
    <submittedName>
        <fullName evidence="12">ZP domain-containing protein</fullName>
    </submittedName>
</protein>
<evidence type="ECO:0000313" key="11">
    <source>
        <dbReference type="Proteomes" id="UP000887560"/>
    </source>
</evidence>
<organism evidence="11 12">
    <name type="scientific">Meloidogyne floridensis</name>
    <dbReference type="NCBI Taxonomy" id="298350"/>
    <lineage>
        <taxon>Eukaryota</taxon>
        <taxon>Metazoa</taxon>
        <taxon>Ecdysozoa</taxon>
        <taxon>Nematoda</taxon>
        <taxon>Chromadorea</taxon>
        <taxon>Rhabditida</taxon>
        <taxon>Tylenchina</taxon>
        <taxon>Tylenchomorpha</taxon>
        <taxon>Tylenchoidea</taxon>
        <taxon>Meloidogynidae</taxon>
        <taxon>Meloidogyninae</taxon>
        <taxon>Meloidogyne</taxon>
    </lineage>
</organism>
<feature type="compositionally biased region" description="Polar residues" evidence="8">
    <location>
        <begin position="331"/>
        <end position="346"/>
    </location>
</feature>
<dbReference type="PROSITE" id="PS51034">
    <property type="entry name" value="ZP_2"/>
    <property type="match status" value="1"/>
</dbReference>
<feature type="compositionally biased region" description="Low complexity" evidence="8">
    <location>
        <begin position="419"/>
        <end position="440"/>
    </location>
</feature>
<dbReference type="InterPro" id="IPR057475">
    <property type="entry name" value="CUT_C"/>
</dbReference>
<feature type="compositionally biased region" description="Basic and acidic residues" evidence="8">
    <location>
        <begin position="441"/>
        <end position="459"/>
    </location>
</feature>
<name>A0A915NZQ5_9BILA</name>
<feature type="domain" description="ZP" evidence="10">
    <location>
        <begin position="111"/>
        <end position="323"/>
    </location>
</feature>
<keyword evidence="4 9" id="KW-0812">Transmembrane</keyword>
<dbReference type="GO" id="GO:0005886">
    <property type="term" value="C:plasma membrane"/>
    <property type="evidence" value="ECO:0007669"/>
    <property type="project" value="UniProtKB-SubCell"/>
</dbReference>
<evidence type="ECO:0000259" key="10">
    <source>
        <dbReference type="PROSITE" id="PS51034"/>
    </source>
</evidence>
<feature type="region of interest" description="Disordered" evidence="8">
    <location>
        <begin position="327"/>
        <end position="346"/>
    </location>
</feature>
<dbReference type="InterPro" id="IPR001507">
    <property type="entry name" value="ZP_dom"/>
</dbReference>
<evidence type="ECO:0000256" key="3">
    <source>
        <dbReference type="ARBA" id="ARBA00022475"/>
    </source>
</evidence>
<keyword evidence="6 9" id="KW-1133">Transmembrane helix</keyword>
<accession>A0A915NZQ5</accession>
<proteinExistence type="predicted"/>
<feature type="compositionally biased region" description="Basic and acidic residues" evidence="8">
    <location>
        <begin position="577"/>
        <end position="587"/>
    </location>
</feature>
<feature type="compositionally biased region" description="Basic and acidic residues" evidence="8">
    <location>
        <begin position="406"/>
        <end position="418"/>
    </location>
</feature>
<evidence type="ECO:0000256" key="5">
    <source>
        <dbReference type="ARBA" id="ARBA00022729"/>
    </source>
</evidence>
<evidence type="ECO:0000313" key="12">
    <source>
        <dbReference type="WBParaSite" id="scf7180000422122.g8344"/>
    </source>
</evidence>
<evidence type="ECO:0000256" key="8">
    <source>
        <dbReference type="SAM" id="MobiDB-lite"/>
    </source>
</evidence>
<keyword evidence="2" id="KW-0193">Cuticle</keyword>
<dbReference type="GO" id="GO:0042302">
    <property type="term" value="F:structural constituent of cuticle"/>
    <property type="evidence" value="ECO:0007669"/>
    <property type="project" value="UniProtKB-KW"/>
</dbReference>
<feature type="region of interest" description="Disordered" evidence="8">
    <location>
        <begin position="400"/>
        <end position="526"/>
    </location>
</feature>
<keyword evidence="7 9" id="KW-0472">Membrane</keyword>
<dbReference type="Proteomes" id="UP000887560">
    <property type="component" value="Unplaced"/>
</dbReference>
<evidence type="ECO:0000256" key="1">
    <source>
        <dbReference type="ARBA" id="ARBA00004251"/>
    </source>
</evidence>
<dbReference type="PANTHER" id="PTHR22907:SF23">
    <property type="entry name" value="ZP DOMAIN-CONTAINING PROTEIN"/>
    <property type="match status" value="1"/>
</dbReference>
<sequence>MTTLPGERNETFKQPKTSLTNFVRQILLSMFSSCNKTKSSRLQRFSPTTFYHQKQQYSYSKMVKTLAIILCILSISTGNGAVVLQRNEGSNSVKNELAAYDNEIISEPEITCGPGVVHFTVNTRRGNASAVYVRGQSHNEDCTFHNKRNITIELAKCNVRRKREINPNPGIAYQMTIVVQLHPLFVTKVDRAYNVNCFYKEKPQDVSVDFGVRDSPNGPRVKYTHVGEQLYHVWECPSRMYSMLLYNCQAVDGKGAEFAIIDANGCSKDEFLMPQITYTVERTKAMAASAAFNFPDRNTMSFTCKIKLCMNSDLECSNLTPPNCNGKRAKSASNGNFNEDTSGESSALLNATETPLPSSASTTPLSIITKTNVKQRVEVSGDVIPETEFGTTMEAIATSTNKYKNLRNEERIEEKTENSRSTLSSSTTSSRYPSSTTTESIRPDRNKPIKREESDEEQQRTSSSTPRSSSSIPRSSSSTATSEGSEQLLSSVERMNSASAENSRETVASPTWASSSTTEGIPLPPTLIATFHTTNSNNIISPKKDEFPQPDLLLHKDKAMLVPPERKTPPSASKTSSRMDEAVERADPNWTVSAEEVKQEEEKEKKENDEVFNGTTKPVQVFDKRSGNEAKSAARSQRDTTRGPPASSNAGEGKRAHNRRRGTHEVDFDISSPELMIMDDYEPAAAAQRGSIQRSSIQEAPFIDWSTQERGNNTVVCLSPIAIISGGLLLLLLLLIMLVILMRVMRKNRGSSGTLMEHSLYSS</sequence>
<evidence type="ECO:0000256" key="2">
    <source>
        <dbReference type="ARBA" id="ARBA00022460"/>
    </source>
</evidence>
<keyword evidence="11" id="KW-1185">Reference proteome</keyword>
<dbReference type="Pfam" id="PF25301">
    <property type="entry name" value="CUT_C"/>
    <property type="match status" value="1"/>
</dbReference>
<dbReference type="AlphaFoldDB" id="A0A915NZQ5"/>
<evidence type="ECO:0000256" key="9">
    <source>
        <dbReference type="SAM" id="Phobius"/>
    </source>
</evidence>
<feature type="compositionally biased region" description="Basic and acidic residues" evidence="8">
    <location>
        <begin position="595"/>
        <end position="609"/>
    </location>
</feature>
<feature type="compositionally biased region" description="Low complexity" evidence="8">
    <location>
        <begin position="460"/>
        <end position="482"/>
    </location>
</feature>
<dbReference type="InterPro" id="IPR051962">
    <property type="entry name" value="Cuticlin"/>
</dbReference>
<keyword evidence="5" id="KW-0732">Signal</keyword>
<comment type="subcellular location">
    <subcellularLocation>
        <location evidence="1">Cell membrane</location>
        <topology evidence="1">Single-pass type I membrane protein</topology>
    </subcellularLocation>
</comment>
<feature type="region of interest" description="Disordered" evidence="8">
    <location>
        <begin position="562"/>
        <end position="664"/>
    </location>
</feature>
<dbReference type="Pfam" id="PF25057">
    <property type="entry name" value="CUT_N"/>
    <property type="match status" value="1"/>
</dbReference>
<dbReference type="PANTHER" id="PTHR22907">
    <property type="entry name" value="GH04558P"/>
    <property type="match status" value="1"/>
</dbReference>
<dbReference type="InterPro" id="IPR056953">
    <property type="entry name" value="CUT_N"/>
</dbReference>
<evidence type="ECO:0000256" key="6">
    <source>
        <dbReference type="ARBA" id="ARBA00022989"/>
    </source>
</evidence>
<evidence type="ECO:0000256" key="7">
    <source>
        <dbReference type="ARBA" id="ARBA00023136"/>
    </source>
</evidence>
<feature type="compositionally biased region" description="Polar residues" evidence="8">
    <location>
        <begin position="483"/>
        <end position="519"/>
    </location>
</feature>